<dbReference type="PANTHER" id="PTHR43229">
    <property type="entry name" value="NODULATION PROTEIN J"/>
    <property type="match status" value="1"/>
</dbReference>
<evidence type="ECO:0000256" key="2">
    <source>
        <dbReference type="ARBA" id="ARBA00022692"/>
    </source>
</evidence>
<comment type="subcellular location">
    <subcellularLocation>
        <location evidence="5">Cell membrane</location>
        <topology evidence="5">Multi-pass membrane protein</topology>
    </subcellularLocation>
    <subcellularLocation>
        <location evidence="1">Membrane</location>
        <topology evidence="1">Multi-pass membrane protein</topology>
    </subcellularLocation>
</comment>
<comment type="similarity">
    <text evidence="5">Belongs to the ABC-2 integral membrane protein family.</text>
</comment>
<keyword evidence="2 5" id="KW-0812">Transmembrane</keyword>
<dbReference type="InterPro" id="IPR051784">
    <property type="entry name" value="Nod_factor_ABC_transporter"/>
</dbReference>
<sequence>MTDLTKPVSAPAATPGMTPRSNPPAVPGRFALVGDSWVIARRSLKHIRRQPEMLTDATIQPIMFVLLFAYVFGGAISVPQGGSYKEFLLGGIFAQTVVFGCFGIAIGLTTDRSTGAIDRFRTLPIARSAVLTGRAMAAVLIGLLPIILMSLAGLVVGWRIHTGVLDALGGYALMVLFQFAMTWVGILMGSLLSTPQAVQGVAFTGIFPITFLASTFVPVDTLPGVLRTFAEWNPVTSLSGALRAQFGNPDVVAGSSDAWPLQHPVLYTVIWAVAIIAITAPLAVRAFNRVTSD</sequence>
<dbReference type="PANTHER" id="PTHR43229:SF2">
    <property type="entry name" value="NODULATION PROTEIN J"/>
    <property type="match status" value="1"/>
</dbReference>
<feature type="transmembrane region" description="Helical" evidence="5">
    <location>
        <begin position="200"/>
        <end position="219"/>
    </location>
</feature>
<keyword evidence="4 5" id="KW-0472">Membrane</keyword>
<dbReference type="AlphaFoldDB" id="A0AAU7B2X3"/>
<dbReference type="RefSeq" id="WP_354699474.1">
    <property type="nucleotide sequence ID" value="NZ_CP114014.1"/>
</dbReference>
<evidence type="ECO:0000256" key="1">
    <source>
        <dbReference type="ARBA" id="ARBA00004141"/>
    </source>
</evidence>
<feature type="transmembrane region" description="Helical" evidence="5">
    <location>
        <begin position="168"/>
        <end position="188"/>
    </location>
</feature>
<dbReference type="PIRSF" id="PIRSF006648">
    <property type="entry name" value="DrrB"/>
    <property type="match status" value="1"/>
</dbReference>
<dbReference type="GO" id="GO:0043190">
    <property type="term" value="C:ATP-binding cassette (ABC) transporter complex"/>
    <property type="evidence" value="ECO:0007669"/>
    <property type="project" value="InterPro"/>
</dbReference>
<dbReference type="InterPro" id="IPR047817">
    <property type="entry name" value="ABC2_TM_bact-type"/>
</dbReference>
<accession>A0AAU7B2X3</accession>
<feature type="transmembrane region" description="Helical" evidence="5">
    <location>
        <begin position="131"/>
        <end position="156"/>
    </location>
</feature>
<proteinExistence type="inferred from homology"/>
<evidence type="ECO:0000256" key="6">
    <source>
        <dbReference type="SAM" id="MobiDB-lite"/>
    </source>
</evidence>
<dbReference type="InterPro" id="IPR013525">
    <property type="entry name" value="ABC2_TM"/>
</dbReference>
<dbReference type="PROSITE" id="PS51012">
    <property type="entry name" value="ABC_TM2"/>
    <property type="match status" value="1"/>
</dbReference>
<evidence type="ECO:0000256" key="3">
    <source>
        <dbReference type="ARBA" id="ARBA00022989"/>
    </source>
</evidence>
<dbReference type="EMBL" id="CP114014">
    <property type="protein sequence ID" value="XAY08293.1"/>
    <property type="molecule type" value="Genomic_DNA"/>
</dbReference>
<keyword evidence="3 5" id="KW-1133">Transmembrane helix</keyword>
<dbReference type="GO" id="GO:0140359">
    <property type="term" value="F:ABC-type transporter activity"/>
    <property type="evidence" value="ECO:0007669"/>
    <property type="project" value="InterPro"/>
</dbReference>
<evidence type="ECO:0000256" key="5">
    <source>
        <dbReference type="RuleBase" id="RU361157"/>
    </source>
</evidence>
<feature type="transmembrane region" description="Helical" evidence="5">
    <location>
        <begin position="265"/>
        <end position="284"/>
    </location>
</feature>
<protein>
    <recommendedName>
        <fullName evidence="5">Transport permease protein</fullName>
    </recommendedName>
</protein>
<dbReference type="Pfam" id="PF01061">
    <property type="entry name" value="ABC2_membrane"/>
    <property type="match status" value="1"/>
</dbReference>
<feature type="region of interest" description="Disordered" evidence="6">
    <location>
        <begin position="1"/>
        <end position="26"/>
    </location>
</feature>
<keyword evidence="5" id="KW-0813">Transport</keyword>
<feature type="transmembrane region" description="Helical" evidence="5">
    <location>
        <begin position="88"/>
        <end position="110"/>
    </location>
</feature>
<feature type="transmembrane region" description="Helical" evidence="5">
    <location>
        <begin position="57"/>
        <end position="76"/>
    </location>
</feature>
<reference evidence="8" key="1">
    <citation type="submission" date="2022-12" db="EMBL/GenBank/DDBJ databases">
        <title>Paraconexibacter alkalitolerans sp. nov. and Baekduia alba sp. nov., isolated from soil and emended description of the genera Paraconexibacter (Chun et al., 2020) and Baekduia (An et al., 2020).</title>
        <authorList>
            <person name="Vieira S."/>
            <person name="Huber K.J."/>
            <person name="Geppert A."/>
            <person name="Wolf J."/>
            <person name="Neumann-Schaal M."/>
            <person name="Muesken M."/>
            <person name="Overmann J."/>
        </authorList>
    </citation>
    <scope>NUCLEOTIDE SEQUENCE</scope>
    <source>
        <strain evidence="8">AEG42_29</strain>
    </source>
</reference>
<evidence type="ECO:0000256" key="4">
    <source>
        <dbReference type="ARBA" id="ARBA00023136"/>
    </source>
</evidence>
<dbReference type="KEGG" id="parq:DSM112329_05191"/>
<organism evidence="8">
    <name type="scientific">Paraconexibacter sp. AEG42_29</name>
    <dbReference type="NCBI Taxonomy" id="2997339"/>
    <lineage>
        <taxon>Bacteria</taxon>
        <taxon>Bacillati</taxon>
        <taxon>Actinomycetota</taxon>
        <taxon>Thermoleophilia</taxon>
        <taxon>Solirubrobacterales</taxon>
        <taxon>Paraconexibacteraceae</taxon>
        <taxon>Paraconexibacter</taxon>
    </lineage>
</organism>
<keyword evidence="5" id="KW-1003">Cell membrane</keyword>
<gene>
    <name evidence="8" type="primary">drrB_4</name>
    <name evidence="8" type="ORF">DSM112329_05191</name>
</gene>
<evidence type="ECO:0000259" key="7">
    <source>
        <dbReference type="PROSITE" id="PS51012"/>
    </source>
</evidence>
<feature type="domain" description="ABC transmembrane type-2" evidence="7">
    <location>
        <begin position="52"/>
        <end position="290"/>
    </location>
</feature>
<dbReference type="InterPro" id="IPR000412">
    <property type="entry name" value="ABC_2_transport"/>
</dbReference>
<evidence type="ECO:0000313" key="8">
    <source>
        <dbReference type="EMBL" id="XAY08293.1"/>
    </source>
</evidence>
<name>A0AAU7B2X3_9ACTN</name>